<evidence type="ECO:0008006" key="11">
    <source>
        <dbReference type="Google" id="ProtNLM"/>
    </source>
</evidence>
<dbReference type="Proteomes" id="UP000663193">
    <property type="component" value="Chromosome 17"/>
</dbReference>
<dbReference type="PANTHER" id="PTHR11709">
    <property type="entry name" value="MULTI-COPPER OXIDASE"/>
    <property type="match status" value="1"/>
</dbReference>
<protein>
    <recommendedName>
        <fullName evidence="11">L-ascorbate oxidase</fullName>
    </recommendedName>
</protein>
<feature type="region of interest" description="Disordered" evidence="5">
    <location>
        <begin position="22"/>
        <end position="62"/>
    </location>
</feature>
<dbReference type="AlphaFoldDB" id="A0A7U2FGM8"/>
<comment type="similarity">
    <text evidence="1">Belongs to the multicopper oxidase family.</text>
</comment>
<dbReference type="InterPro" id="IPR008972">
    <property type="entry name" value="Cupredoxin"/>
</dbReference>
<dbReference type="NCBIfam" id="TIGR03390">
    <property type="entry name" value="ascorbOXfungal"/>
    <property type="match status" value="1"/>
</dbReference>
<name>A0A7U2FGM8_PHANO</name>
<feature type="compositionally biased region" description="Polar residues" evidence="5">
    <location>
        <begin position="32"/>
        <end position="41"/>
    </location>
</feature>
<dbReference type="CDD" id="cd13873">
    <property type="entry name" value="CuRO_2_AAO_like_2"/>
    <property type="match status" value="1"/>
</dbReference>
<dbReference type="GO" id="GO:0016491">
    <property type="term" value="F:oxidoreductase activity"/>
    <property type="evidence" value="ECO:0007669"/>
    <property type="project" value="UniProtKB-KW"/>
</dbReference>
<evidence type="ECO:0000256" key="5">
    <source>
        <dbReference type="SAM" id="MobiDB-lite"/>
    </source>
</evidence>
<keyword evidence="2" id="KW-0479">Metal-binding</keyword>
<evidence type="ECO:0000256" key="1">
    <source>
        <dbReference type="ARBA" id="ARBA00010609"/>
    </source>
</evidence>
<dbReference type="VEuPathDB" id="FungiDB:JI435_108370"/>
<dbReference type="Pfam" id="PF07732">
    <property type="entry name" value="Cu-oxidase_3"/>
    <property type="match status" value="1"/>
</dbReference>
<feature type="domain" description="Plastocyanin-like" evidence="8">
    <location>
        <begin position="177"/>
        <end position="290"/>
    </location>
</feature>
<dbReference type="OrthoDB" id="2121828at2759"/>
<dbReference type="InterPro" id="IPR001117">
    <property type="entry name" value="Cu-oxidase_2nd"/>
</dbReference>
<dbReference type="CDD" id="cd13895">
    <property type="entry name" value="CuRO_3_AAO_like_2"/>
    <property type="match status" value="1"/>
</dbReference>
<dbReference type="InterPro" id="IPR033138">
    <property type="entry name" value="Cu_oxidase_CS"/>
</dbReference>
<feature type="compositionally biased region" description="Basic and acidic residues" evidence="5">
    <location>
        <begin position="162"/>
        <end position="171"/>
    </location>
</feature>
<evidence type="ECO:0000256" key="4">
    <source>
        <dbReference type="ARBA" id="ARBA00023008"/>
    </source>
</evidence>
<evidence type="ECO:0000313" key="10">
    <source>
        <dbReference type="Proteomes" id="UP000663193"/>
    </source>
</evidence>
<dbReference type="InterPro" id="IPR017762">
    <property type="entry name" value="Multicopper_oxidase_fun"/>
</dbReference>
<dbReference type="PANTHER" id="PTHR11709:SF394">
    <property type="entry name" value="FI03373P-RELATED"/>
    <property type="match status" value="1"/>
</dbReference>
<evidence type="ECO:0000256" key="2">
    <source>
        <dbReference type="ARBA" id="ARBA00022723"/>
    </source>
</evidence>
<proteinExistence type="inferred from homology"/>
<dbReference type="InterPro" id="IPR002355">
    <property type="entry name" value="Cu_oxidase_Cu_BS"/>
</dbReference>
<dbReference type="GO" id="GO:0005507">
    <property type="term" value="F:copper ion binding"/>
    <property type="evidence" value="ECO:0007669"/>
    <property type="project" value="InterPro"/>
</dbReference>
<dbReference type="Gene3D" id="2.60.40.420">
    <property type="entry name" value="Cupredoxins - blue copper proteins"/>
    <property type="match status" value="3"/>
</dbReference>
<gene>
    <name evidence="9" type="ORF">JI435_108370</name>
</gene>
<dbReference type="Pfam" id="PF00394">
    <property type="entry name" value="Cu-oxidase"/>
    <property type="match status" value="1"/>
</dbReference>
<evidence type="ECO:0000313" key="9">
    <source>
        <dbReference type="EMBL" id="QRD04919.1"/>
    </source>
</evidence>
<evidence type="ECO:0000256" key="3">
    <source>
        <dbReference type="ARBA" id="ARBA00023002"/>
    </source>
</evidence>
<keyword evidence="10" id="KW-1185">Reference proteome</keyword>
<evidence type="ECO:0000259" key="6">
    <source>
        <dbReference type="Pfam" id="PF00394"/>
    </source>
</evidence>
<dbReference type="InterPro" id="IPR035666">
    <property type="entry name" value="MCO_CuRO_3"/>
</dbReference>
<dbReference type="InterPro" id="IPR011706">
    <property type="entry name" value="Cu-oxidase_C"/>
</dbReference>
<organism evidence="9 10">
    <name type="scientific">Phaeosphaeria nodorum (strain SN15 / ATCC MYA-4574 / FGSC 10173)</name>
    <name type="common">Glume blotch fungus</name>
    <name type="synonym">Parastagonospora nodorum</name>
    <dbReference type="NCBI Taxonomy" id="321614"/>
    <lineage>
        <taxon>Eukaryota</taxon>
        <taxon>Fungi</taxon>
        <taxon>Dikarya</taxon>
        <taxon>Ascomycota</taxon>
        <taxon>Pezizomycotina</taxon>
        <taxon>Dothideomycetes</taxon>
        <taxon>Pleosporomycetidae</taxon>
        <taxon>Pleosporales</taxon>
        <taxon>Pleosporineae</taxon>
        <taxon>Phaeosphaeriaceae</taxon>
        <taxon>Parastagonospora</taxon>
    </lineage>
</organism>
<keyword evidence="3" id="KW-0560">Oxidoreductase</keyword>
<evidence type="ECO:0000259" key="7">
    <source>
        <dbReference type="Pfam" id="PF07731"/>
    </source>
</evidence>
<dbReference type="PROSITE" id="PS00080">
    <property type="entry name" value="MULTICOPPER_OXIDASE2"/>
    <property type="match status" value="1"/>
</dbReference>
<feature type="compositionally biased region" description="Polar residues" evidence="5">
    <location>
        <begin position="51"/>
        <end position="60"/>
    </location>
</feature>
<dbReference type="SUPFAM" id="SSF49503">
    <property type="entry name" value="Cupredoxins"/>
    <property type="match status" value="3"/>
</dbReference>
<reference evidence="10" key="1">
    <citation type="journal article" date="2021" name="BMC Genomics">
        <title>Chromosome-level genome assembly and manually-curated proteome of model necrotroph Parastagonospora nodorum Sn15 reveals a genome-wide trove of candidate effector homologs, and redundancy of virulence-related functions within an accessory chromosome.</title>
        <authorList>
            <person name="Bertazzoni S."/>
            <person name="Jones D.A.B."/>
            <person name="Phan H.T."/>
            <person name="Tan K.-C."/>
            <person name="Hane J.K."/>
        </authorList>
    </citation>
    <scope>NUCLEOTIDE SEQUENCE [LARGE SCALE GENOMIC DNA]</scope>
    <source>
        <strain evidence="10">SN15 / ATCC MYA-4574 / FGSC 10173)</strain>
    </source>
</reference>
<keyword evidence="4" id="KW-0186">Copper</keyword>
<dbReference type="InterPro" id="IPR011707">
    <property type="entry name" value="Cu-oxidase-like_N"/>
</dbReference>
<dbReference type="InterPro" id="IPR045087">
    <property type="entry name" value="Cu-oxidase_fam"/>
</dbReference>
<dbReference type="PROSITE" id="PS00079">
    <property type="entry name" value="MULTICOPPER_OXIDASE1"/>
    <property type="match status" value="1"/>
</dbReference>
<evidence type="ECO:0000259" key="8">
    <source>
        <dbReference type="Pfam" id="PF07732"/>
    </source>
</evidence>
<accession>A0A7U2FGM8</accession>
<dbReference type="Pfam" id="PF07731">
    <property type="entry name" value="Cu-oxidase_2"/>
    <property type="match status" value="1"/>
</dbReference>
<sequence length="722" mass="79543">MRSGGCVKQPLEIISKANVSRQLHRRQLGRTAESTAESLRGTTEADPDIGDTNSQNAQHGQSDDLGLQQFEPFAKTAFSFPGHPNGDWSQYSQAVLPALAISVSFRICCASDRIQGSGTMRNFFAAGLLLTAAHLVAGHNAPNPPAPQSPSPSQARQNGEPQRPHGKDFVPDHYLSVTFENHTVACQHHMSALVNHTSPGPAIRIPAGKTSWIRVCNDMEEYNTTMHWHGLTQRTAPFSDGSPVSQWPIAPHRCFDYEIHPEPEDAGTYFYHSHVGFQAISAAGALIVEDVGPPPFHYDEERIVLIQDYFNKSDETIEKGLRSVPFVWSGETNAVLLNGVGVAIGEKAGQGNCKLPVIDVEPGKTYRMRFVGATALSLVALGIEGHSRMDVIVADGSYTQPHTVDHMQLSSGQRFDAIMCTKTVEELGNQTDYIIQFETKDRPAVYTGFGVLRYPSTSPKITTAPAVKPLTLSNATYDFLEYALEPLVPNDFPTASEVTRRVHVTNAQIRQSATIWQLDGLNWTEDTAANSPPYLVDIYKNGPVAMPNYTAALANGGWDPYSLTWPAKLGEVIEIILENTGSLVDNNGGYDYHPFHLHGAHFYDCGSGNGTYDPIENEKKLANYHPVKRDTTNLYRYQTKGTAGKAMGWRAWRIRVQNPGCWMLHCHVLQHMIMGMQSVWIMGDYEEIATIPYSGAEGYLEFGGTAYGGQDITPVVNHNWND</sequence>
<feature type="domain" description="Plastocyanin-like" evidence="7">
    <location>
        <begin position="555"/>
        <end position="680"/>
    </location>
</feature>
<dbReference type="EMBL" id="CP069039">
    <property type="protein sequence ID" value="QRD04919.1"/>
    <property type="molecule type" value="Genomic_DNA"/>
</dbReference>
<feature type="domain" description="Plastocyanin-like" evidence="6">
    <location>
        <begin position="301"/>
        <end position="454"/>
    </location>
</feature>
<feature type="region of interest" description="Disordered" evidence="5">
    <location>
        <begin position="139"/>
        <end position="171"/>
    </location>
</feature>